<evidence type="ECO:0000259" key="4">
    <source>
        <dbReference type="PROSITE" id="PS50001"/>
    </source>
</evidence>
<dbReference type="InterPro" id="IPR006020">
    <property type="entry name" value="PTB/PI_dom"/>
</dbReference>
<dbReference type="InterPro" id="IPR036860">
    <property type="entry name" value="SH2_dom_sf"/>
</dbReference>
<dbReference type="GeneID" id="115559155"/>
<dbReference type="Gene3D" id="3.30.505.10">
    <property type="entry name" value="SH2 domain"/>
    <property type="match status" value="1"/>
</dbReference>
<dbReference type="GO" id="GO:0007169">
    <property type="term" value="P:cell surface receptor protein tyrosine kinase signaling pathway"/>
    <property type="evidence" value="ECO:0007669"/>
    <property type="project" value="TreeGrafter"/>
</dbReference>
<dbReference type="PANTHER" id="PTHR10337">
    <property type="entry name" value="SHC TRANSFORMING PROTEIN"/>
    <property type="match status" value="1"/>
</dbReference>
<dbReference type="PRINTS" id="PR00629">
    <property type="entry name" value="SHCPIDOMAIN"/>
</dbReference>
<proteinExistence type="predicted"/>
<gene>
    <name evidence="5" type="primary">SHC4</name>
</gene>
<dbReference type="InterPro" id="IPR051235">
    <property type="entry name" value="CEP152/SHC-Transforming"/>
</dbReference>
<dbReference type="CDD" id="cd01209">
    <property type="entry name" value="PTB_Shc"/>
    <property type="match status" value="1"/>
</dbReference>
<protein>
    <submittedName>
        <fullName evidence="5">SHC adaptor protein 4</fullName>
    </submittedName>
</protein>
<dbReference type="Pfam" id="PF00017">
    <property type="entry name" value="SH2"/>
    <property type="match status" value="1"/>
</dbReference>
<dbReference type="GO" id="GO:0005886">
    <property type="term" value="C:plasma membrane"/>
    <property type="evidence" value="ECO:0007669"/>
    <property type="project" value="TreeGrafter"/>
</dbReference>
<dbReference type="PROSITE" id="PS01179">
    <property type="entry name" value="PID"/>
    <property type="match status" value="1"/>
</dbReference>
<dbReference type="OMA" id="GQINMQF"/>
<reference evidence="5" key="1">
    <citation type="submission" date="2025-08" db="UniProtKB">
        <authorList>
            <consortium name="Ensembl"/>
        </authorList>
    </citation>
    <scope>IDENTIFICATION</scope>
</reference>
<dbReference type="GO" id="GO:0030971">
    <property type="term" value="F:receptor tyrosine kinase binding"/>
    <property type="evidence" value="ECO:0007669"/>
    <property type="project" value="TreeGrafter"/>
</dbReference>
<dbReference type="SUPFAM" id="SSF50729">
    <property type="entry name" value="PH domain-like"/>
    <property type="match status" value="1"/>
</dbReference>
<dbReference type="SMART" id="SM00252">
    <property type="entry name" value="SH2"/>
    <property type="match status" value="1"/>
</dbReference>
<name>A0A8C5A7A5_GADMO</name>
<dbReference type="InterPro" id="IPR011993">
    <property type="entry name" value="PH-like_dom_sf"/>
</dbReference>
<dbReference type="Proteomes" id="UP000694546">
    <property type="component" value="Chromosome 14"/>
</dbReference>
<reference evidence="5" key="2">
    <citation type="submission" date="2025-09" db="UniProtKB">
        <authorList>
            <consortium name="Ensembl"/>
        </authorList>
    </citation>
    <scope>IDENTIFICATION</scope>
</reference>
<evidence type="ECO:0000256" key="2">
    <source>
        <dbReference type="PROSITE-ProRule" id="PRU00191"/>
    </source>
</evidence>
<feature type="domain" description="PID" evidence="3">
    <location>
        <begin position="152"/>
        <end position="312"/>
    </location>
</feature>
<dbReference type="SUPFAM" id="SSF55550">
    <property type="entry name" value="SH2 domain"/>
    <property type="match status" value="1"/>
</dbReference>
<accession>A0A8C5A7A5</accession>
<feature type="domain" description="SH2" evidence="4">
    <location>
        <begin position="432"/>
        <end position="523"/>
    </location>
</feature>
<organism evidence="5 6">
    <name type="scientific">Gadus morhua</name>
    <name type="common">Atlantic cod</name>
    <dbReference type="NCBI Taxonomy" id="8049"/>
    <lineage>
        <taxon>Eukaryota</taxon>
        <taxon>Metazoa</taxon>
        <taxon>Chordata</taxon>
        <taxon>Craniata</taxon>
        <taxon>Vertebrata</taxon>
        <taxon>Euteleostomi</taxon>
        <taxon>Actinopterygii</taxon>
        <taxon>Neopterygii</taxon>
        <taxon>Teleostei</taxon>
        <taxon>Neoteleostei</taxon>
        <taxon>Acanthomorphata</taxon>
        <taxon>Zeiogadaria</taxon>
        <taxon>Gadariae</taxon>
        <taxon>Gadiformes</taxon>
        <taxon>Gadoidei</taxon>
        <taxon>Gadidae</taxon>
        <taxon>Gadus</taxon>
    </lineage>
</organism>
<dbReference type="AlphaFoldDB" id="A0A8C5A7A5"/>
<dbReference type="Gene3D" id="2.30.29.30">
    <property type="entry name" value="Pleckstrin-homology domain (PH domain)/Phosphotyrosine-binding domain (PTB)"/>
    <property type="match status" value="1"/>
</dbReference>
<dbReference type="RefSeq" id="XP_030233722.1">
    <property type="nucleotide sequence ID" value="XM_030377862.1"/>
</dbReference>
<dbReference type="Ensembl" id="ENSGMOT00000070648.1">
    <property type="protein sequence ID" value="ENSGMOP00000027269.1"/>
    <property type="gene ID" value="ENSGMOG00000026790.1"/>
</dbReference>
<dbReference type="PANTHER" id="PTHR10337:SF12">
    <property type="entry name" value="SHC-TRANSFORMING PROTEIN 4"/>
    <property type="match status" value="1"/>
</dbReference>
<evidence type="ECO:0000259" key="3">
    <source>
        <dbReference type="PROSITE" id="PS01179"/>
    </source>
</evidence>
<dbReference type="Pfam" id="PF00640">
    <property type="entry name" value="PID"/>
    <property type="match status" value="1"/>
</dbReference>
<evidence type="ECO:0000256" key="1">
    <source>
        <dbReference type="ARBA" id="ARBA00022999"/>
    </source>
</evidence>
<dbReference type="GeneTree" id="ENSGT00950000182870"/>
<dbReference type="GO" id="GO:0035556">
    <property type="term" value="P:intracellular signal transduction"/>
    <property type="evidence" value="ECO:0007669"/>
    <property type="project" value="InterPro"/>
</dbReference>
<evidence type="ECO:0000313" key="6">
    <source>
        <dbReference type="Proteomes" id="UP000694546"/>
    </source>
</evidence>
<keyword evidence="1 2" id="KW-0727">SH2 domain</keyword>
<dbReference type="PROSITE" id="PS50001">
    <property type="entry name" value="SH2"/>
    <property type="match status" value="1"/>
</dbReference>
<dbReference type="SMART" id="SM00462">
    <property type="entry name" value="PTB"/>
    <property type="match status" value="1"/>
</dbReference>
<keyword evidence="6" id="KW-1185">Reference proteome</keyword>
<evidence type="ECO:0000313" key="5">
    <source>
        <dbReference type="Ensembl" id="ENSGMOP00000027269.1"/>
    </source>
</evidence>
<dbReference type="InterPro" id="IPR000980">
    <property type="entry name" value="SH2"/>
</dbReference>
<dbReference type="InterPro" id="IPR006019">
    <property type="entry name" value="PID_Shc-like"/>
</dbReference>
<dbReference type="PRINTS" id="PR00401">
    <property type="entry name" value="SH2DOMAIN"/>
</dbReference>
<sequence>MLQRTKYSRLRNDSLSSLDDRLQDTKGDPQALAAPLAPLRAQDAHARAPNGESSTLRGFIPRMAGISLLGGLGALTHKCGHRNIDRRADERPVSDADWTSGQASRCHAGGTKGPIALQGCPLHPLQGGLCRLKIVPPEEEGPENSVVHHHHVEYMGSLEVTQSMRTLDFDTRMQITREAISRLCEASAGVKSAIRSKRSLPKAVSVVLGQSNLQFSGSSVILTVSTESMSLTTVCPLQTVAHHSIQAISFASGGDPDLADFIAYVAKDPSNRRLCYIVKCPAGRACKIISSIDQAFQARFRQLLSQNAFILPTTQRIPERCFRDNEITEFNERSGESDYYNQIPGKVPPSGGIQDLRISREADQQDGLIQEMQVCSSKPISLYENCCIAHGPAAPSTVNMSVCEASMEPMEQPDIGPEWRPLSQDLIEEEGWFHGRLGRKQAEALLSCSGDFLVRESCSASGQYVLSGMEGQTVKHLLLVHPNGQVRTCDQVFQSVGHLVRFHMGSRTPIVSGCSELNLTQPILHTY</sequence>